<dbReference type="Proteomes" id="UP001201701">
    <property type="component" value="Unassembled WGS sequence"/>
</dbReference>
<accession>A0ABS9QC33</accession>
<evidence type="ECO:0000313" key="1">
    <source>
        <dbReference type="EMBL" id="MCG7504955.1"/>
    </source>
</evidence>
<organism evidence="1 2">
    <name type="scientific">Mesorhizobium retamae</name>
    <dbReference type="NCBI Taxonomy" id="2912854"/>
    <lineage>
        <taxon>Bacteria</taxon>
        <taxon>Pseudomonadati</taxon>
        <taxon>Pseudomonadota</taxon>
        <taxon>Alphaproteobacteria</taxon>
        <taxon>Hyphomicrobiales</taxon>
        <taxon>Phyllobacteriaceae</taxon>
        <taxon>Mesorhizobium</taxon>
    </lineage>
</organism>
<gene>
    <name evidence="1" type="ORF">L4923_07965</name>
</gene>
<protein>
    <submittedName>
        <fullName evidence="1">Nuclear transport factor 2 family protein</fullName>
    </submittedName>
</protein>
<proteinExistence type="predicted"/>
<dbReference type="InterPro" id="IPR032710">
    <property type="entry name" value="NTF2-like_dom_sf"/>
</dbReference>
<dbReference type="Gene3D" id="3.10.450.50">
    <property type="match status" value="1"/>
</dbReference>
<dbReference type="InterPro" id="IPR039437">
    <property type="entry name" value="FrzH/put_lumazine-bd"/>
</dbReference>
<dbReference type="EMBL" id="JAKREW010000005">
    <property type="protein sequence ID" value="MCG7504955.1"/>
    <property type="molecule type" value="Genomic_DNA"/>
</dbReference>
<evidence type="ECO:0000313" key="2">
    <source>
        <dbReference type="Proteomes" id="UP001201701"/>
    </source>
</evidence>
<dbReference type="RefSeq" id="WP_239363378.1">
    <property type="nucleotide sequence ID" value="NZ_JAKREW010000005.1"/>
</dbReference>
<sequence length="131" mass="14726">MRIQASHGSAYADVAEALADYFDGLYFSDTARLSRIFHPQAIYACATEGKLLHLTMQEYFPIVDKRPSPASRNEPRVDHILSIEFAGPVTAFARLNCAIGPKLFTDLLTLIHVDGRWQIISKVFHFELKSS</sequence>
<reference evidence="1 2" key="1">
    <citation type="submission" date="2022-02" db="EMBL/GenBank/DDBJ databases">
        <title>Draft genome sequence of Mezorhizobium retamae strain IRAMC:0171 isolated from Retama raetam nodules.</title>
        <authorList>
            <person name="Bengaied R."/>
            <person name="Sbissi I."/>
            <person name="Huber K."/>
            <person name="Ghodbane F."/>
            <person name="Nouioui I."/>
            <person name="Tarhouni M."/>
            <person name="Gtari M."/>
        </authorList>
    </citation>
    <scope>NUCLEOTIDE SEQUENCE [LARGE SCALE GENOMIC DNA]</scope>
    <source>
        <strain evidence="1 2">IRAMC:0171</strain>
    </source>
</reference>
<dbReference type="Pfam" id="PF12893">
    <property type="entry name" value="Lumazine_bd_2"/>
    <property type="match status" value="1"/>
</dbReference>
<dbReference type="SUPFAM" id="SSF54427">
    <property type="entry name" value="NTF2-like"/>
    <property type="match status" value="1"/>
</dbReference>
<comment type="caution">
    <text evidence="1">The sequence shown here is derived from an EMBL/GenBank/DDBJ whole genome shotgun (WGS) entry which is preliminary data.</text>
</comment>
<name>A0ABS9QC33_9HYPH</name>
<keyword evidence="2" id="KW-1185">Reference proteome</keyword>